<dbReference type="PROSITE" id="PS50297">
    <property type="entry name" value="ANK_REP_REGION"/>
    <property type="match status" value="1"/>
</dbReference>
<keyword evidence="1" id="KW-0677">Repeat</keyword>
<sequence length="104" mass="11867">YGGWVNVLNAARETPLHMAADRNYVQCCRLLLENGAVYNWRCTTHETPLDKAKQREFTELVELLREVDTHFRLLAAGTPILPSIESDNCRAILKCRRCDGCSLM</sequence>
<dbReference type="Gene3D" id="1.25.40.20">
    <property type="entry name" value="Ankyrin repeat-containing domain"/>
    <property type="match status" value="1"/>
</dbReference>
<dbReference type="GO" id="GO:0046330">
    <property type="term" value="P:positive regulation of JNK cascade"/>
    <property type="evidence" value="ECO:0007669"/>
    <property type="project" value="TreeGrafter"/>
</dbReference>
<evidence type="ECO:0000256" key="3">
    <source>
        <dbReference type="PROSITE-ProRule" id="PRU00023"/>
    </source>
</evidence>
<feature type="repeat" description="ANK" evidence="3">
    <location>
        <begin position="11"/>
        <end position="43"/>
    </location>
</feature>
<dbReference type="Pfam" id="PF12796">
    <property type="entry name" value="Ank_2"/>
    <property type="match status" value="1"/>
</dbReference>
<dbReference type="GO" id="GO:0005737">
    <property type="term" value="C:cytoplasm"/>
    <property type="evidence" value="ECO:0007669"/>
    <property type="project" value="TreeGrafter"/>
</dbReference>
<feature type="non-terminal residue" evidence="4">
    <location>
        <position position="104"/>
    </location>
</feature>
<accession>A0A1B6IDF7</accession>
<reference evidence="4" key="1">
    <citation type="submission" date="2015-11" db="EMBL/GenBank/DDBJ databases">
        <title>De novo transcriptome assembly of four potential Pierce s Disease insect vectors from Arizona vineyards.</title>
        <authorList>
            <person name="Tassone E.E."/>
        </authorList>
    </citation>
    <scope>NUCLEOTIDE SEQUENCE</scope>
</reference>
<dbReference type="GO" id="GO:0005634">
    <property type="term" value="C:nucleus"/>
    <property type="evidence" value="ECO:0007669"/>
    <property type="project" value="TreeGrafter"/>
</dbReference>
<dbReference type="PROSITE" id="PS50088">
    <property type="entry name" value="ANK_REPEAT"/>
    <property type="match status" value="1"/>
</dbReference>
<dbReference type="InterPro" id="IPR036770">
    <property type="entry name" value="Ankyrin_rpt-contain_sf"/>
</dbReference>
<dbReference type="EMBL" id="GECU01022742">
    <property type="protein sequence ID" value="JAS84964.1"/>
    <property type="molecule type" value="Transcribed_RNA"/>
</dbReference>
<dbReference type="GO" id="GO:0090090">
    <property type="term" value="P:negative regulation of canonical Wnt signaling pathway"/>
    <property type="evidence" value="ECO:0007669"/>
    <property type="project" value="TreeGrafter"/>
</dbReference>
<organism evidence="4">
    <name type="scientific">Homalodisca liturata</name>
    <dbReference type="NCBI Taxonomy" id="320908"/>
    <lineage>
        <taxon>Eukaryota</taxon>
        <taxon>Metazoa</taxon>
        <taxon>Ecdysozoa</taxon>
        <taxon>Arthropoda</taxon>
        <taxon>Hexapoda</taxon>
        <taxon>Insecta</taxon>
        <taxon>Pterygota</taxon>
        <taxon>Neoptera</taxon>
        <taxon>Paraneoptera</taxon>
        <taxon>Hemiptera</taxon>
        <taxon>Auchenorrhyncha</taxon>
        <taxon>Membracoidea</taxon>
        <taxon>Cicadellidae</taxon>
        <taxon>Cicadellinae</taxon>
        <taxon>Proconiini</taxon>
        <taxon>Homalodisca</taxon>
    </lineage>
</organism>
<gene>
    <name evidence="4" type="ORF">g.442</name>
</gene>
<evidence type="ECO:0000313" key="4">
    <source>
        <dbReference type="EMBL" id="JAS84964.1"/>
    </source>
</evidence>
<dbReference type="PANTHER" id="PTHR24203">
    <property type="entry name" value="ANKYRIN REPEAT FAMILY PROTEIN"/>
    <property type="match status" value="1"/>
</dbReference>
<protein>
    <submittedName>
        <fullName evidence="4">Uncharacterized protein</fullName>
    </submittedName>
</protein>
<keyword evidence="2 3" id="KW-0040">ANK repeat</keyword>
<evidence type="ECO:0000256" key="1">
    <source>
        <dbReference type="ARBA" id="ARBA00022737"/>
    </source>
</evidence>
<proteinExistence type="predicted"/>
<evidence type="ECO:0000256" key="2">
    <source>
        <dbReference type="ARBA" id="ARBA00023043"/>
    </source>
</evidence>
<dbReference type="InterPro" id="IPR002110">
    <property type="entry name" value="Ankyrin_rpt"/>
</dbReference>
<feature type="non-terminal residue" evidence="4">
    <location>
        <position position="1"/>
    </location>
</feature>
<dbReference type="AlphaFoldDB" id="A0A1B6IDF7"/>
<dbReference type="PANTHER" id="PTHR24203:SF45">
    <property type="entry name" value="ANKYRIN REPEAT DOMAIN 6"/>
    <property type="match status" value="1"/>
</dbReference>
<name>A0A1B6IDF7_9HEMI</name>
<dbReference type="SUPFAM" id="SSF48403">
    <property type="entry name" value="Ankyrin repeat"/>
    <property type="match status" value="1"/>
</dbReference>